<evidence type="ECO:0000256" key="3">
    <source>
        <dbReference type="ARBA" id="ARBA00020541"/>
    </source>
</evidence>
<geneLocation type="plasmid" evidence="7 8">
    <name>pVSAL840</name>
</geneLocation>
<evidence type="ECO:0000313" key="8">
    <source>
        <dbReference type="Proteomes" id="UP000001730"/>
    </source>
</evidence>
<evidence type="ECO:0000313" key="7">
    <source>
        <dbReference type="EMBL" id="CAQ81860.1"/>
    </source>
</evidence>
<gene>
    <name evidence="7" type="primary">traY</name>
    <name evidence="7" type="ordered locus">VSAL_p840_01</name>
</gene>
<dbReference type="EMBL" id="FM178381">
    <property type="protein sequence ID" value="CAQ81860.1"/>
    <property type="molecule type" value="Genomic_DNA"/>
</dbReference>
<dbReference type="RefSeq" id="WP_012548839.1">
    <property type="nucleotide sequence ID" value="NC_011311.1"/>
</dbReference>
<dbReference type="InterPro" id="IPR008876">
    <property type="entry name" value="TraY"/>
</dbReference>
<dbReference type="GO" id="GO:0005737">
    <property type="term" value="C:cytoplasm"/>
    <property type="evidence" value="ECO:0007669"/>
    <property type="project" value="UniProtKB-SubCell"/>
</dbReference>
<comment type="similarity">
    <text evidence="2">Belongs to the TraY family.</text>
</comment>
<dbReference type="Proteomes" id="UP000001730">
    <property type="component" value="Plasmid pVSAL840"/>
</dbReference>
<evidence type="ECO:0000256" key="1">
    <source>
        <dbReference type="ARBA" id="ARBA00004496"/>
    </source>
</evidence>
<proteinExistence type="inferred from homology"/>
<protein>
    <recommendedName>
        <fullName evidence="3">Relaxosome protein TraY</fullName>
    </recommendedName>
</protein>
<dbReference type="HOGENOM" id="CLU_3003834_0_0_6"/>
<keyword evidence="7" id="KW-0614">Plasmid</keyword>
<evidence type="ECO:0000256" key="4">
    <source>
        <dbReference type="ARBA" id="ARBA00022490"/>
    </source>
</evidence>
<dbReference type="Pfam" id="PF05509">
    <property type="entry name" value="TraY"/>
    <property type="match status" value="1"/>
</dbReference>
<accession>B6ESX2</accession>
<evidence type="ECO:0000256" key="6">
    <source>
        <dbReference type="ARBA" id="ARBA00023125"/>
    </source>
</evidence>
<comment type="subcellular location">
    <subcellularLocation>
        <location evidence="1">Cytoplasm</location>
    </subcellularLocation>
</comment>
<reference evidence="7 8" key="1">
    <citation type="journal article" date="2008" name="BMC Genomics">
        <title>The genome sequence of the fish pathogen Aliivibrio salmonicida strain LFI1238 shows extensive evidence of gene decay.</title>
        <authorList>
            <person name="Hjerde E."/>
            <person name="Lorentzen M.S."/>
            <person name="Holden M.T."/>
            <person name="Seeger K."/>
            <person name="Paulsen S."/>
            <person name="Bason N."/>
            <person name="Churcher C."/>
            <person name="Harris D."/>
            <person name="Norbertczak H."/>
            <person name="Quail M.A."/>
            <person name="Sanders S."/>
            <person name="Thurston S."/>
            <person name="Parkhill J."/>
            <person name="Willassen N.P."/>
            <person name="Thomson N.R."/>
        </authorList>
    </citation>
    <scope>NUCLEOTIDE SEQUENCE [LARGE SCALE GENOMIC DNA]</scope>
    <source>
        <strain evidence="7 8">LFI1238</strain>
    </source>
</reference>
<keyword evidence="6" id="KW-0238">DNA-binding</keyword>
<keyword evidence="8" id="KW-1185">Reference proteome</keyword>
<organism evidence="7 8">
    <name type="scientific">Aliivibrio salmonicida (strain LFI1238)</name>
    <name type="common">Vibrio salmonicida (strain LFI1238)</name>
    <dbReference type="NCBI Taxonomy" id="316275"/>
    <lineage>
        <taxon>Bacteria</taxon>
        <taxon>Pseudomonadati</taxon>
        <taxon>Pseudomonadota</taxon>
        <taxon>Gammaproteobacteria</taxon>
        <taxon>Vibrionales</taxon>
        <taxon>Vibrionaceae</taxon>
        <taxon>Aliivibrio</taxon>
    </lineage>
</organism>
<keyword evidence="4" id="KW-0963">Cytoplasm</keyword>
<dbReference type="AlphaFoldDB" id="B6ESX2"/>
<dbReference type="GO" id="GO:0003677">
    <property type="term" value="F:DNA binding"/>
    <property type="evidence" value="ECO:0007669"/>
    <property type="project" value="UniProtKB-KW"/>
</dbReference>
<evidence type="ECO:0000256" key="5">
    <source>
        <dbReference type="ARBA" id="ARBA00022971"/>
    </source>
</evidence>
<dbReference type="KEGG" id="vsa:VSAL_p840_01"/>
<sequence>MKKETSVNIVMDQKCNHLLNISKETSGRTKRNEAAARLKDHLLRFQHQDSWEVQKK</sequence>
<name>B6ESX2_ALISL</name>
<keyword evidence="5" id="KW-0184">Conjugation</keyword>
<evidence type="ECO:0000256" key="2">
    <source>
        <dbReference type="ARBA" id="ARBA00007183"/>
    </source>
</evidence>